<accession>A0A194S3Z0</accession>
<keyword evidence="2" id="KW-1133">Transmembrane helix</keyword>
<reference evidence="4 5" key="1">
    <citation type="journal article" date="2015" name="Front. Microbiol.">
        <title>Genome sequence of the plant growth promoting endophytic yeast Rhodotorula graminis WP1.</title>
        <authorList>
            <person name="Firrincieli A."/>
            <person name="Otillar R."/>
            <person name="Salamov A."/>
            <person name="Schmutz J."/>
            <person name="Khan Z."/>
            <person name="Redman R.S."/>
            <person name="Fleck N.D."/>
            <person name="Lindquist E."/>
            <person name="Grigoriev I.V."/>
            <person name="Doty S.L."/>
        </authorList>
    </citation>
    <scope>NUCLEOTIDE SEQUENCE [LARGE SCALE GENOMIC DNA]</scope>
    <source>
        <strain evidence="4 5">WP1</strain>
    </source>
</reference>
<dbReference type="PANTHER" id="PTHR40465:SF1">
    <property type="entry name" value="DUF6534 DOMAIN-CONTAINING PROTEIN"/>
    <property type="match status" value="1"/>
</dbReference>
<evidence type="ECO:0000259" key="3">
    <source>
        <dbReference type="Pfam" id="PF20152"/>
    </source>
</evidence>
<keyword evidence="5" id="KW-1185">Reference proteome</keyword>
<feature type="domain" description="DUF6534" evidence="3">
    <location>
        <begin position="175"/>
        <end position="261"/>
    </location>
</feature>
<feature type="transmembrane region" description="Helical" evidence="2">
    <location>
        <begin position="126"/>
        <end position="150"/>
    </location>
</feature>
<dbReference type="Pfam" id="PF20152">
    <property type="entry name" value="DUF6534"/>
    <property type="match status" value="1"/>
</dbReference>
<proteinExistence type="predicted"/>
<dbReference type="EMBL" id="KQ474078">
    <property type="protein sequence ID" value="KPV75239.1"/>
    <property type="molecule type" value="Genomic_DNA"/>
</dbReference>
<evidence type="ECO:0000256" key="1">
    <source>
        <dbReference type="SAM" id="MobiDB-lite"/>
    </source>
</evidence>
<evidence type="ECO:0000256" key="2">
    <source>
        <dbReference type="SAM" id="Phobius"/>
    </source>
</evidence>
<feature type="transmembrane region" description="Helical" evidence="2">
    <location>
        <begin position="20"/>
        <end position="40"/>
    </location>
</feature>
<dbReference type="PANTHER" id="PTHR40465">
    <property type="entry name" value="CHROMOSOME 1, WHOLE GENOME SHOTGUN SEQUENCE"/>
    <property type="match status" value="1"/>
</dbReference>
<feature type="transmembrane region" description="Helical" evidence="2">
    <location>
        <begin position="236"/>
        <end position="258"/>
    </location>
</feature>
<feature type="transmembrane region" description="Helical" evidence="2">
    <location>
        <begin position="170"/>
        <end position="190"/>
    </location>
</feature>
<name>A0A194S3Z0_RHOGW</name>
<feature type="region of interest" description="Disordered" evidence="1">
    <location>
        <begin position="264"/>
        <end position="299"/>
    </location>
</feature>
<keyword evidence="2" id="KW-0812">Transmembrane</keyword>
<dbReference type="RefSeq" id="XP_018271288.1">
    <property type="nucleotide sequence ID" value="XM_018416747.1"/>
</dbReference>
<feature type="region of interest" description="Disordered" evidence="1">
    <location>
        <begin position="318"/>
        <end position="343"/>
    </location>
</feature>
<evidence type="ECO:0000313" key="5">
    <source>
        <dbReference type="Proteomes" id="UP000053890"/>
    </source>
</evidence>
<dbReference type="Proteomes" id="UP000053890">
    <property type="component" value="Unassembled WGS sequence"/>
</dbReference>
<dbReference type="InterPro" id="IPR045339">
    <property type="entry name" value="DUF6534"/>
</dbReference>
<feature type="transmembrane region" description="Helical" evidence="2">
    <location>
        <begin position="52"/>
        <end position="80"/>
    </location>
</feature>
<gene>
    <name evidence="4" type="ORF">RHOBADRAFT_53242</name>
</gene>
<evidence type="ECO:0000313" key="4">
    <source>
        <dbReference type="EMBL" id="KPV75239.1"/>
    </source>
</evidence>
<dbReference type="AlphaFoldDB" id="A0A194S3Z0"/>
<feature type="transmembrane region" description="Helical" evidence="2">
    <location>
        <begin position="100"/>
        <end position="119"/>
    </location>
</feature>
<dbReference type="OMA" id="EYFITHY"/>
<feature type="transmembrane region" description="Helical" evidence="2">
    <location>
        <begin position="211"/>
        <end position="230"/>
    </location>
</feature>
<keyword evidence="2" id="KW-0472">Membrane</keyword>
<dbReference type="OrthoDB" id="2526919at2759"/>
<protein>
    <recommendedName>
        <fullName evidence="3">DUF6534 domain-containing protein</fullName>
    </recommendedName>
</protein>
<dbReference type="GeneID" id="28977195"/>
<organism evidence="4 5">
    <name type="scientific">Rhodotorula graminis (strain WP1)</name>
    <dbReference type="NCBI Taxonomy" id="578459"/>
    <lineage>
        <taxon>Eukaryota</taxon>
        <taxon>Fungi</taxon>
        <taxon>Dikarya</taxon>
        <taxon>Basidiomycota</taxon>
        <taxon>Pucciniomycotina</taxon>
        <taxon>Microbotryomycetes</taxon>
        <taxon>Sporidiobolales</taxon>
        <taxon>Sporidiobolaceae</taxon>
        <taxon>Rhodotorula</taxon>
    </lineage>
</organism>
<sequence>MAAAVAPSMSSSAIVNSVGPFYIGVLGNVAIGGVNWAQLLDYYRRSPQDRPLVRFAVLAVFVLAAIHTVVSCHIIWFYFIQSYGDVATLADCVWSFGVDPLLTACVAALVQGHYAYRLYLVGKRSIWVPALVGFLSLFQLGAGTYCTVIALQDPSWVNIHRRLDGWVAAWLFSMAAADILITSALTFHLARVKSDFDSTNTLINRIVRNIVANNALTAVTAISSGILFVASRSTGWHIIFGLTLARFYTMSFLSSLNARHSIRSDLSRRPSPAPPTPKPFLLTPREPGSPDLAPLPTETTSHGTHLFVRPQLARTNSAHSGASSVSWMEKRRPQPQWRSSERGLGMDTLPISIQIESESTDEPSTTDALWDPSLSFAVPSPPLASHPGAGRGDVLLDMPFSHAIEVTLEGKPDP</sequence>